<reference evidence="2" key="1">
    <citation type="journal article" date="2023" name="Nat. Plants">
        <title>Single-cell RNA sequencing provides a high-resolution roadmap for understanding the multicellular compartmentation of specialized metabolism.</title>
        <authorList>
            <person name="Sun S."/>
            <person name="Shen X."/>
            <person name="Li Y."/>
            <person name="Li Y."/>
            <person name="Wang S."/>
            <person name="Li R."/>
            <person name="Zhang H."/>
            <person name="Shen G."/>
            <person name="Guo B."/>
            <person name="Wei J."/>
            <person name="Xu J."/>
            <person name="St-Pierre B."/>
            <person name="Chen S."/>
            <person name="Sun C."/>
        </authorList>
    </citation>
    <scope>NUCLEOTIDE SEQUENCE [LARGE SCALE GENOMIC DNA]</scope>
</reference>
<proteinExistence type="predicted"/>
<comment type="caution">
    <text evidence="1">The sequence shown here is derived from an EMBL/GenBank/DDBJ whole genome shotgun (WGS) entry which is preliminary data.</text>
</comment>
<evidence type="ECO:0000313" key="2">
    <source>
        <dbReference type="Proteomes" id="UP001060085"/>
    </source>
</evidence>
<keyword evidence="2" id="KW-1185">Reference proteome</keyword>
<accession>A0ACB9ZQE5</accession>
<gene>
    <name evidence="1" type="ORF">M9H77_35172</name>
</gene>
<protein>
    <submittedName>
        <fullName evidence="1">Uncharacterized protein</fullName>
    </submittedName>
</protein>
<name>A0ACB9ZQE5_CATRO</name>
<evidence type="ECO:0000313" key="1">
    <source>
        <dbReference type="EMBL" id="KAI5649167.1"/>
    </source>
</evidence>
<organism evidence="1 2">
    <name type="scientific">Catharanthus roseus</name>
    <name type="common">Madagascar periwinkle</name>
    <name type="synonym">Vinca rosea</name>
    <dbReference type="NCBI Taxonomy" id="4058"/>
    <lineage>
        <taxon>Eukaryota</taxon>
        <taxon>Viridiplantae</taxon>
        <taxon>Streptophyta</taxon>
        <taxon>Embryophyta</taxon>
        <taxon>Tracheophyta</taxon>
        <taxon>Spermatophyta</taxon>
        <taxon>Magnoliopsida</taxon>
        <taxon>eudicotyledons</taxon>
        <taxon>Gunneridae</taxon>
        <taxon>Pentapetalae</taxon>
        <taxon>asterids</taxon>
        <taxon>lamiids</taxon>
        <taxon>Gentianales</taxon>
        <taxon>Apocynaceae</taxon>
        <taxon>Rauvolfioideae</taxon>
        <taxon>Vinceae</taxon>
        <taxon>Catharanthinae</taxon>
        <taxon>Catharanthus</taxon>
    </lineage>
</organism>
<sequence>MSGHEQPRRTAAEENPEPVKYGDVFPVAGELGDKPVAPQDAAMMQTAETRILGQTQKGGPAATMQAAAAFNEKAGLVSHTDVTNVAGQRGVTVTETDVPGSRIITEAVAGQVVGQYVAPTPAAAAMQTAAPAGASITMGEALEATAQTAGNKPVNQSDAAAIQAAEVRATGVNAVTPGGLAATAQSAASYNESITKDADKVKLADVLAGASAKLPSDKAVTRQDAEGVVGAELRNNPNLSTYPGGVAASVAAAARLNERSQQQ</sequence>
<dbReference type="EMBL" id="CM044708">
    <property type="protein sequence ID" value="KAI5649167.1"/>
    <property type="molecule type" value="Genomic_DNA"/>
</dbReference>
<dbReference type="Proteomes" id="UP001060085">
    <property type="component" value="Linkage Group LG08"/>
</dbReference>